<reference evidence="10 11" key="1">
    <citation type="journal article" date="2019" name="Nat. Microbiol.">
        <title>Mediterranean grassland soil C-N compound turnover is dependent on rainfall and depth, and is mediated by genomically divergent microorganisms.</title>
        <authorList>
            <person name="Diamond S."/>
            <person name="Andeer P.F."/>
            <person name="Li Z."/>
            <person name="Crits-Christoph A."/>
            <person name="Burstein D."/>
            <person name="Anantharaman K."/>
            <person name="Lane K.R."/>
            <person name="Thomas B.C."/>
            <person name="Pan C."/>
            <person name="Northen T.R."/>
            <person name="Banfield J.F."/>
        </authorList>
    </citation>
    <scope>NUCLEOTIDE SEQUENCE [LARGE SCALE GENOMIC DNA]</scope>
    <source>
        <strain evidence="10">WS_1</strain>
    </source>
</reference>
<dbReference type="GO" id="GO:0005524">
    <property type="term" value="F:ATP binding"/>
    <property type="evidence" value="ECO:0007669"/>
    <property type="project" value="UniProtKB-UniRule"/>
</dbReference>
<dbReference type="InterPro" id="IPR033910">
    <property type="entry name" value="GluRS_core"/>
</dbReference>
<dbReference type="EC" id="6.1.1.17" evidence="7"/>
<dbReference type="PANTHER" id="PTHR43311">
    <property type="entry name" value="GLUTAMATE--TRNA LIGASE"/>
    <property type="match status" value="1"/>
</dbReference>
<keyword evidence="2 7" id="KW-0436">Ligase</keyword>
<dbReference type="Pfam" id="PF19269">
    <property type="entry name" value="Anticodon_2"/>
    <property type="match status" value="1"/>
</dbReference>
<evidence type="ECO:0000256" key="6">
    <source>
        <dbReference type="ARBA" id="ARBA00023146"/>
    </source>
</evidence>
<dbReference type="InterPro" id="IPR004527">
    <property type="entry name" value="Glu-tRNA-ligase_bac/mito"/>
</dbReference>
<keyword evidence="5 7" id="KW-0648">Protein biosynthesis</keyword>
<dbReference type="SUPFAM" id="SSF52374">
    <property type="entry name" value="Nucleotidylyl transferase"/>
    <property type="match status" value="1"/>
</dbReference>
<dbReference type="NCBIfam" id="TIGR00464">
    <property type="entry name" value="gltX_bact"/>
    <property type="match status" value="1"/>
</dbReference>
<keyword evidence="6 7" id="KW-0030">Aminoacyl-tRNA synthetase</keyword>
<dbReference type="FunFam" id="3.40.50.620:FF:000045">
    <property type="entry name" value="Glutamate--tRNA ligase, mitochondrial"/>
    <property type="match status" value="1"/>
</dbReference>
<dbReference type="PROSITE" id="PS00178">
    <property type="entry name" value="AA_TRNA_LIGASE_I"/>
    <property type="match status" value="1"/>
</dbReference>
<dbReference type="PANTHER" id="PTHR43311:SF2">
    <property type="entry name" value="GLUTAMATE--TRNA LIGASE, MITOCHONDRIAL-RELATED"/>
    <property type="match status" value="1"/>
</dbReference>
<feature type="binding site" evidence="7">
    <location>
        <position position="254"/>
    </location>
    <ligand>
        <name>ATP</name>
        <dbReference type="ChEBI" id="CHEBI:30616"/>
    </ligand>
</feature>
<dbReference type="GO" id="GO:0005829">
    <property type="term" value="C:cytosol"/>
    <property type="evidence" value="ECO:0007669"/>
    <property type="project" value="TreeGrafter"/>
</dbReference>
<dbReference type="GO" id="GO:0006424">
    <property type="term" value="P:glutamyl-tRNA aminoacylation"/>
    <property type="evidence" value="ECO:0007669"/>
    <property type="project" value="UniProtKB-UniRule"/>
</dbReference>
<dbReference type="GO" id="GO:0000049">
    <property type="term" value="F:tRNA binding"/>
    <property type="evidence" value="ECO:0007669"/>
    <property type="project" value="InterPro"/>
</dbReference>
<feature type="domain" description="Glutamyl/glutaminyl-tRNA synthetase class Ib catalytic" evidence="8">
    <location>
        <begin position="5"/>
        <end position="320"/>
    </location>
</feature>
<accession>A0A538SDP4</accession>
<evidence type="ECO:0000256" key="2">
    <source>
        <dbReference type="ARBA" id="ARBA00022598"/>
    </source>
</evidence>
<evidence type="ECO:0000256" key="1">
    <source>
        <dbReference type="ARBA" id="ARBA00007894"/>
    </source>
</evidence>
<keyword evidence="4 7" id="KW-0067">ATP-binding</keyword>
<evidence type="ECO:0000256" key="5">
    <source>
        <dbReference type="ARBA" id="ARBA00022917"/>
    </source>
</evidence>
<dbReference type="InterPro" id="IPR049940">
    <property type="entry name" value="GluQ/Sye"/>
</dbReference>
<dbReference type="InterPro" id="IPR045462">
    <property type="entry name" value="aa-tRNA-synth_I_cd-bd"/>
</dbReference>
<keyword evidence="7" id="KW-0963">Cytoplasm</keyword>
<evidence type="ECO:0000259" key="8">
    <source>
        <dbReference type="Pfam" id="PF00749"/>
    </source>
</evidence>
<evidence type="ECO:0000313" key="10">
    <source>
        <dbReference type="EMBL" id="TMQ49508.1"/>
    </source>
</evidence>
<evidence type="ECO:0000256" key="4">
    <source>
        <dbReference type="ARBA" id="ARBA00022840"/>
    </source>
</evidence>
<comment type="caution">
    <text evidence="7">Lacks conserved residue(s) required for the propagation of feature annotation.</text>
</comment>
<gene>
    <name evidence="7" type="primary">gltX</name>
    <name evidence="10" type="ORF">E6K71_04555</name>
</gene>
<dbReference type="InterPro" id="IPR008925">
    <property type="entry name" value="aa_tRNA-synth_I_cd-bd_sf"/>
</dbReference>
<comment type="function">
    <text evidence="7">Catalyzes the attachment of glutamate to tRNA(Glu) in a two-step reaction: glutamate is first activated by ATP to form Glu-AMP and then transferred to the acceptor end of tRNA(Glu).</text>
</comment>
<feature type="short sequence motif" description="'KMSKS' region" evidence="7">
    <location>
        <begin position="251"/>
        <end position="255"/>
    </location>
</feature>
<dbReference type="Gene3D" id="1.10.10.350">
    <property type="match status" value="1"/>
</dbReference>
<comment type="caution">
    <text evidence="10">The sequence shown here is derived from an EMBL/GenBank/DDBJ whole genome shotgun (WGS) entry which is preliminary data.</text>
</comment>
<feature type="domain" description="Aminoacyl-tRNA synthetase class I anticodon-binding" evidence="9">
    <location>
        <begin position="341"/>
        <end position="480"/>
    </location>
</feature>
<dbReference type="InterPro" id="IPR020058">
    <property type="entry name" value="Glu/Gln-tRNA-synth_Ib_cat-dom"/>
</dbReference>
<feature type="short sequence motif" description="'HIGH' region" evidence="7">
    <location>
        <begin position="11"/>
        <end position="21"/>
    </location>
</feature>
<dbReference type="GO" id="GO:0004818">
    <property type="term" value="F:glutamate-tRNA ligase activity"/>
    <property type="evidence" value="ECO:0007669"/>
    <property type="project" value="UniProtKB-UniRule"/>
</dbReference>
<dbReference type="HAMAP" id="MF_00022">
    <property type="entry name" value="Glu_tRNA_synth_type1"/>
    <property type="match status" value="1"/>
</dbReference>
<evidence type="ECO:0000256" key="3">
    <source>
        <dbReference type="ARBA" id="ARBA00022741"/>
    </source>
</evidence>
<comment type="subcellular location">
    <subcellularLocation>
        <location evidence="7">Cytoplasm</location>
    </subcellularLocation>
</comment>
<dbReference type="InterPro" id="IPR014729">
    <property type="entry name" value="Rossmann-like_a/b/a_fold"/>
</dbReference>
<dbReference type="Pfam" id="PF00749">
    <property type="entry name" value="tRNA-synt_1c"/>
    <property type="match status" value="1"/>
</dbReference>
<dbReference type="EMBL" id="VBOR01000056">
    <property type="protein sequence ID" value="TMQ49508.1"/>
    <property type="molecule type" value="Genomic_DNA"/>
</dbReference>
<comment type="catalytic activity">
    <reaction evidence="7">
        <text>tRNA(Glu) + L-glutamate + ATP = L-glutamyl-tRNA(Glu) + AMP + diphosphate</text>
        <dbReference type="Rhea" id="RHEA:23540"/>
        <dbReference type="Rhea" id="RHEA-COMP:9663"/>
        <dbReference type="Rhea" id="RHEA-COMP:9680"/>
        <dbReference type="ChEBI" id="CHEBI:29985"/>
        <dbReference type="ChEBI" id="CHEBI:30616"/>
        <dbReference type="ChEBI" id="CHEBI:33019"/>
        <dbReference type="ChEBI" id="CHEBI:78442"/>
        <dbReference type="ChEBI" id="CHEBI:78520"/>
        <dbReference type="ChEBI" id="CHEBI:456215"/>
        <dbReference type="EC" id="6.1.1.17"/>
    </reaction>
</comment>
<protein>
    <recommendedName>
        <fullName evidence="7">Glutamate--tRNA ligase</fullName>
        <ecNumber evidence="7">6.1.1.17</ecNumber>
    </recommendedName>
    <alternativeName>
        <fullName evidence="7">Glutamyl-tRNA synthetase</fullName>
        <shortName evidence="7">GluRS</shortName>
    </alternativeName>
</protein>
<comment type="subunit">
    <text evidence="7">Monomer.</text>
</comment>
<dbReference type="Proteomes" id="UP000316292">
    <property type="component" value="Unassembled WGS sequence"/>
</dbReference>
<dbReference type="InterPro" id="IPR000924">
    <property type="entry name" value="Glu/Gln-tRNA-synth"/>
</dbReference>
<evidence type="ECO:0000256" key="7">
    <source>
        <dbReference type="HAMAP-Rule" id="MF_00022"/>
    </source>
</evidence>
<sequence>MTSPVRVRFAPSPTGYLHVGGARTALFNYLYARQHGGTFVLRIEDTDQDRNVEAALRGILEGLSWLGLRWDEGPEAGGPHGPYFQSERLKSYAEAARRLLHEGKAYRCFCDPADLKNRREAALARGEPPKYDRTCFRLTKQESDARAAKGDAYAIRFLIPEGETSWEDEVRGTVTFQNSTLDDLVILRTDQHPTYNFAAVVDDDAMRITHVLRGDDHISNTPRQIQLYRALGLTPPRFGHLPMILGPDGTRLSKRHGAVSVTAFRDDGILPQAMVNFLALLGWAYDGEREIFTIEELTQVFSLDRVSKNPAIFNYEKLDWMNGEYFRALPLSTRADLVAAYLESTGALKGPALRDRAFLERAVEAVGDRMKRPRQFLEYAAYLYVERVEPEPEPWAELLAKPSAAARLKKLASLLEEVQPFEHDPIEKATRGLAASEGVKAGEVIMPARIALTGKKVSPGIFDVILLLGRERTVERLRHAAERLEAESPARTS</sequence>
<dbReference type="PRINTS" id="PR00987">
    <property type="entry name" value="TRNASYNTHGLU"/>
</dbReference>
<organism evidence="10 11">
    <name type="scientific">Eiseniibacteriota bacterium</name>
    <dbReference type="NCBI Taxonomy" id="2212470"/>
    <lineage>
        <taxon>Bacteria</taxon>
        <taxon>Candidatus Eiseniibacteriota</taxon>
    </lineage>
</organism>
<dbReference type="InterPro" id="IPR001412">
    <property type="entry name" value="aa-tRNA-synth_I_CS"/>
</dbReference>
<evidence type="ECO:0000313" key="11">
    <source>
        <dbReference type="Proteomes" id="UP000316292"/>
    </source>
</evidence>
<dbReference type="Gene3D" id="3.40.50.620">
    <property type="entry name" value="HUPs"/>
    <property type="match status" value="1"/>
</dbReference>
<proteinExistence type="inferred from homology"/>
<keyword evidence="3 7" id="KW-0547">Nucleotide-binding</keyword>
<name>A0A538SDP4_UNCEI</name>
<dbReference type="CDD" id="cd00808">
    <property type="entry name" value="GluRS_core"/>
    <property type="match status" value="1"/>
</dbReference>
<dbReference type="InterPro" id="IPR020751">
    <property type="entry name" value="aa-tRNA-synth_I_codon-bd_sub2"/>
</dbReference>
<dbReference type="AlphaFoldDB" id="A0A538SDP4"/>
<dbReference type="GO" id="GO:0008270">
    <property type="term" value="F:zinc ion binding"/>
    <property type="evidence" value="ECO:0007669"/>
    <property type="project" value="InterPro"/>
</dbReference>
<dbReference type="SUPFAM" id="SSF48163">
    <property type="entry name" value="An anticodon-binding domain of class I aminoacyl-tRNA synthetases"/>
    <property type="match status" value="1"/>
</dbReference>
<comment type="similarity">
    <text evidence="1 7">Belongs to the class-I aminoacyl-tRNA synthetase family. Glutamate--tRNA ligase type 1 subfamily.</text>
</comment>
<evidence type="ECO:0000259" key="9">
    <source>
        <dbReference type="Pfam" id="PF19269"/>
    </source>
</evidence>